<keyword evidence="2" id="KW-1185">Reference proteome</keyword>
<dbReference type="Proteomes" id="UP000001934">
    <property type="component" value="Chromosome"/>
</dbReference>
<evidence type="ECO:0000313" key="2">
    <source>
        <dbReference type="Proteomes" id="UP000001934"/>
    </source>
</evidence>
<proteinExistence type="predicted"/>
<evidence type="ECO:0000313" key="1">
    <source>
        <dbReference type="EMBL" id="ABC65156.1"/>
    </source>
</evidence>
<sequence length="88" mass="10924">MLRINFYIILKILLKKYLFITLTAPYDDLQSKTIKYTYEPDIMDQVRKRFIRLVRKKYLLNLFQQCSQKDLVYSKMQDFRYFLVFGNY</sequence>
<dbReference type="HOGENOM" id="CLU_189672_0_0_14"/>
<dbReference type="PhylomeDB" id="Q2NK87"/>
<dbReference type="STRING" id="322098.AYWB_039"/>
<organism evidence="1 2">
    <name type="scientific">Aster yellows witches'-broom phytoplasma (strain AYWB)</name>
    <dbReference type="NCBI Taxonomy" id="322098"/>
    <lineage>
        <taxon>Bacteria</taxon>
        <taxon>Bacillati</taxon>
        <taxon>Mycoplasmatota</taxon>
        <taxon>Mollicutes</taxon>
        <taxon>Acholeplasmatales</taxon>
        <taxon>Acholeplasmataceae</taxon>
        <taxon>Candidatus Phytoplasma</taxon>
        <taxon>16SrI (Aster yellows group)</taxon>
    </lineage>
</organism>
<reference evidence="1 2" key="1">
    <citation type="journal article" date="2006" name="J. Bacteriol.">
        <title>Living with genome instability: the adaptation of phytoplasmas to diverse environments of their insect and plant hosts.</title>
        <authorList>
            <person name="Bai X."/>
            <person name="Zhang J."/>
            <person name="Ewing A."/>
            <person name="Miller S.A."/>
            <person name="Jancso Radek A."/>
            <person name="Shevchenko D.V."/>
            <person name="Tsukerman K."/>
            <person name="Walunas T."/>
            <person name="Lapidus A."/>
            <person name="Campbell J.W."/>
            <person name="Hogenhout S.A."/>
        </authorList>
    </citation>
    <scope>NUCLEOTIDE SEQUENCE [LARGE SCALE GENOMIC DNA]</scope>
    <source>
        <strain evidence="1 2">AYWB</strain>
    </source>
</reference>
<dbReference type="KEGG" id="ayw:AYWB_039"/>
<gene>
    <name evidence="1" type="ordered locus">AYWB_039</name>
</gene>
<dbReference type="AlphaFoldDB" id="Q2NK87"/>
<name>Q2NK87_AYWBP</name>
<dbReference type="eggNOG" id="COG0210">
    <property type="taxonomic scope" value="Bacteria"/>
</dbReference>
<dbReference type="EMBL" id="CP000061">
    <property type="protein sequence ID" value="ABC65156.1"/>
    <property type="molecule type" value="Genomic_DNA"/>
</dbReference>
<accession>Q2NK87</accession>
<protein>
    <submittedName>
        <fullName evidence="1">Uncharacterized protein</fullName>
    </submittedName>
</protein>